<dbReference type="Pfam" id="PF00903">
    <property type="entry name" value="Glyoxalase"/>
    <property type="match status" value="1"/>
</dbReference>
<proteinExistence type="predicted"/>
<dbReference type="Gene3D" id="3.10.180.10">
    <property type="entry name" value="2,3-Dihydroxybiphenyl 1,2-Dioxygenase, domain 1"/>
    <property type="match status" value="1"/>
</dbReference>
<dbReference type="InterPro" id="IPR037523">
    <property type="entry name" value="VOC_core"/>
</dbReference>
<comment type="caution">
    <text evidence="2">The sequence shown here is derived from an EMBL/GenBank/DDBJ whole genome shotgun (WGS) entry which is preliminary data.</text>
</comment>
<dbReference type="InterPro" id="IPR004360">
    <property type="entry name" value="Glyas_Fos-R_dOase_dom"/>
</dbReference>
<name>A0ABW3VD89_9PSEU</name>
<evidence type="ECO:0000313" key="3">
    <source>
        <dbReference type="Proteomes" id="UP001597182"/>
    </source>
</evidence>
<gene>
    <name evidence="2" type="ORF">ACFQ34_03085</name>
</gene>
<dbReference type="SUPFAM" id="SSF54593">
    <property type="entry name" value="Glyoxalase/Bleomycin resistance protein/Dihydroxybiphenyl dioxygenase"/>
    <property type="match status" value="1"/>
</dbReference>
<sequence>MISGLHTIVYAQDAARAREFLRDVLGLGWVDAGDGWLVFAAPPTEVAVHPTDAASSGRAELYLMCDDVTATVAALTAKGVEFTSPVADRGWGLVTSLRVPGAGEIGLYEPRHPTAL</sequence>
<dbReference type="Proteomes" id="UP001597182">
    <property type="component" value="Unassembled WGS sequence"/>
</dbReference>
<dbReference type="PROSITE" id="PS51819">
    <property type="entry name" value="VOC"/>
    <property type="match status" value="1"/>
</dbReference>
<organism evidence="2 3">
    <name type="scientific">Pseudonocardia benzenivorans</name>
    <dbReference type="NCBI Taxonomy" id="228005"/>
    <lineage>
        <taxon>Bacteria</taxon>
        <taxon>Bacillati</taxon>
        <taxon>Actinomycetota</taxon>
        <taxon>Actinomycetes</taxon>
        <taxon>Pseudonocardiales</taxon>
        <taxon>Pseudonocardiaceae</taxon>
        <taxon>Pseudonocardia</taxon>
    </lineage>
</organism>
<reference evidence="3" key="1">
    <citation type="journal article" date="2019" name="Int. J. Syst. Evol. Microbiol.">
        <title>The Global Catalogue of Microorganisms (GCM) 10K type strain sequencing project: providing services to taxonomists for standard genome sequencing and annotation.</title>
        <authorList>
            <consortium name="The Broad Institute Genomics Platform"/>
            <consortium name="The Broad Institute Genome Sequencing Center for Infectious Disease"/>
            <person name="Wu L."/>
            <person name="Ma J."/>
        </authorList>
    </citation>
    <scope>NUCLEOTIDE SEQUENCE [LARGE SCALE GENOMIC DNA]</scope>
    <source>
        <strain evidence="3">CCUG 49018</strain>
    </source>
</reference>
<keyword evidence="3" id="KW-1185">Reference proteome</keyword>
<evidence type="ECO:0000259" key="1">
    <source>
        <dbReference type="PROSITE" id="PS51819"/>
    </source>
</evidence>
<protein>
    <submittedName>
        <fullName evidence="2">VOC family protein</fullName>
    </submittedName>
</protein>
<feature type="domain" description="VOC" evidence="1">
    <location>
        <begin position="3"/>
        <end position="110"/>
    </location>
</feature>
<dbReference type="InterPro" id="IPR029068">
    <property type="entry name" value="Glyas_Bleomycin-R_OHBP_Dase"/>
</dbReference>
<dbReference type="EMBL" id="JBHTMB010000020">
    <property type="protein sequence ID" value="MFD1232259.1"/>
    <property type="molecule type" value="Genomic_DNA"/>
</dbReference>
<evidence type="ECO:0000313" key="2">
    <source>
        <dbReference type="EMBL" id="MFD1232259.1"/>
    </source>
</evidence>
<dbReference type="RefSeq" id="WP_339122581.1">
    <property type="nucleotide sequence ID" value="NZ_BAABKS010000055.1"/>
</dbReference>
<accession>A0ABW3VD89</accession>